<evidence type="ECO:0000259" key="2">
    <source>
        <dbReference type="Pfam" id="PF00534"/>
    </source>
</evidence>
<dbReference type="Gene3D" id="3.40.50.2000">
    <property type="entry name" value="Glycogen Phosphorylase B"/>
    <property type="match status" value="2"/>
</dbReference>
<feature type="domain" description="Glycosyl transferase family 1" evidence="2">
    <location>
        <begin position="193"/>
        <end position="340"/>
    </location>
</feature>
<protein>
    <recommendedName>
        <fullName evidence="6">Glycosyltransferase family 1 protein</fullName>
    </recommendedName>
</protein>
<comment type="caution">
    <text evidence="4">The sequence shown here is derived from an EMBL/GenBank/DDBJ whole genome shotgun (WGS) entry which is preliminary data.</text>
</comment>
<gene>
    <name evidence="4" type="ORF">COT97_01855</name>
</gene>
<dbReference type="SUPFAM" id="SSF53756">
    <property type="entry name" value="UDP-Glycosyltransferase/glycogen phosphorylase"/>
    <property type="match status" value="1"/>
</dbReference>
<proteinExistence type="predicted"/>
<evidence type="ECO:0000259" key="3">
    <source>
        <dbReference type="Pfam" id="PF13439"/>
    </source>
</evidence>
<dbReference type="InterPro" id="IPR001296">
    <property type="entry name" value="Glyco_trans_1"/>
</dbReference>
<evidence type="ECO:0000313" key="4">
    <source>
        <dbReference type="EMBL" id="PIR94337.1"/>
    </source>
</evidence>
<dbReference type="EMBL" id="PFAP01000009">
    <property type="protein sequence ID" value="PIR94337.1"/>
    <property type="molecule type" value="Genomic_DNA"/>
</dbReference>
<dbReference type="AlphaFoldDB" id="A0A2H0V5E9"/>
<dbReference type="Pfam" id="PF13439">
    <property type="entry name" value="Glyco_transf_4"/>
    <property type="match status" value="1"/>
</dbReference>
<evidence type="ECO:0000313" key="5">
    <source>
        <dbReference type="Proteomes" id="UP000229901"/>
    </source>
</evidence>
<dbReference type="Pfam" id="PF00534">
    <property type="entry name" value="Glycos_transf_1"/>
    <property type="match status" value="1"/>
</dbReference>
<name>A0A2H0V5E9_9BACT</name>
<feature type="domain" description="Glycosyltransferase subfamily 4-like N-terminal" evidence="3">
    <location>
        <begin position="17"/>
        <end position="179"/>
    </location>
</feature>
<sequence length="371" mass="42842">MNIAIDIRSLMNPKRTGVGEYTLELLSAIFSIDKKNEYYLFYNSAKPVSIPDINYPNVHLVKFSWPNKLLNTCLKIFTYPKLDKLINKKFNTKIDLFFFPNIIFLATQCPYIITCHDLSFELFPHFFSCKRQLWHKIINPQKLFSQASKIIAVSNNTKTDLINSYTLNQEKITVIHSGLSSTFNRLDLSDPGKERIRQKYKLPSKFFLYLGTLEPRKNIESLIQAFNIYKQDHHSSTDLVIAGTPGWKYRSIYQAAKQSNFSNKIHFIDYVDDHDKIYLYNLAEKFIFPSYYEGFGFPPLEALACGTPVISSHTSSLPEILQTHATYIDPYNINDLASALGLELSKPTSLPITYSWNNTAQKLLDLFNQKH</sequence>
<accession>A0A2H0V5E9</accession>
<dbReference type="InterPro" id="IPR028098">
    <property type="entry name" value="Glyco_trans_4-like_N"/>
</dbReference>
<dbReference type="Proteomes" id="UP000229901">
    <property type="component" value="Unassembled WGS sequence"/>
</dbReference>
<evidence type="ECO:0000256" key="1">
    <source>
        <dbReference type="ARBA" id="ARBA00022679"/>
    </source>
</evidence>
<reference evidence="5" key="1">
    <citation type="submission" date="2017-09" db="EMBL/GenBank/DDBJ databases">
        <title>Depth-based differentiation of microbial function through sediment-hosted aquifers and enrichment of novel symbionts in the deep terrestrial subsurface.</title>
        <authorList>
            <person name="Probst A.J."/>
            <person name="Ladd B."/>
            <person name="Jarett J.K."/>
            <person name="Geller-Mcgrath D.E."/>
            <person name="Sieber C.M.K."/>
            <person name="Emerson J.B."/>
            <person name="Anantharaman K."/>
            <person name="Thomas B.C."/>
            <person name="Malmstrom R."/>
            <person name="Stieglmeier M."/>
            <person name="Klingl A."/>
            <person name="Woyke T."/>
            <person name="Ryan C.M."/>
            <person name="Banfield J.F."/>
        </authorList>
    </citation>
    <scope>NUCLEOTIDE SEQUENCE [LARGE SCALE GENOMIC DNA]</scope>
</reference>
<dbReference type="CDD" id="cd03809">
    <property type="entry name" value="GT4_MtfB-like"/>
    <property type="match status" value="1"/>
</dbReference>
<evidence type="ECO:0008006" key="6">
    <source>
        <dbReference type="Google" id="ProtNLM"/>
    </source>
</evidence>
<dbReference type="PANTHER" id="PTHR46401">
    <property type="entry name" value="GLYCOSYLTRANSFERASE WBBK-RELATED"/>
    <property type="match status" value="1"/>
</dbReference>
<dbReference type="GO" id="GO:0009103">
    <property type="term" value="P:lipopolysaccharide biosynthetic process"/>
    <property type="evidence" value="ECO:0007669"/>
    <property type="project" value="TreeGrafter"/>
</dbReference>
<keyword evidence="1" id="KW-0808">Transferase</keyword>
<dbReference type="GO" id="GO:0016757">
    <property type="term" value="F:glycosyltransferase activity"/>
    <property type="evidence" value="ECO:0007669"/>
    <property type="project" value="InterPro"/>
</dbReference>
<dbReference type="PANTHER" id="PTHR46401:SF2">
    <property type="entry name" value="GLYCOSYLTRANSFERASE WBBK-RELATED"/>
    <property type="match status" value="1"/>
</dbReference>
<organism evidence="4 5">
    <name type="scientific">Candidatus Falkowbacteria bacterium CG10_big_fil_rev_8_21_14_0_10_39_11</name>
    <dbReference type="NCBI Taxonomy" id="1974565"/>
    <lineage>
        <taxon>Bacteria</taxon>
        <taxon>Candidatus Falkowiibacteriota</taxon>
    </lineage>
</organism>